<dbReference type="InterPro" id="IPR021327">
    <property type="entry name" value="DUF2934"/>
</dbReference>
<reference evidence="3 4" key="1">
    <citation type="submission" date="2017-03" db="EMBL/GenBank/DDBJ databases">
        <authorList>
            <person name="Afonso C.L."/>
            <person name="Miller P.J."/>
            <person name="Scott M.A."/>
            <person name="Spackman E."/>
            <person name="Goraichik I."/>
            <person name="Dimitrov K.M."/>
            <person name="Suarez D.L."/>
            <person name="Swayne D.E."/>
        </authorList>
    </citation>
    <scope>NUCLEOTIDE SEQUENCE [LARGE SCALE GENOMIC DNA]</scope>
    <source>
        <strain evidence="3 4">CECT 8367</strain>
    </source>
</reference>
<dbReference type="Proteomes" id="UP000240624">
    <property type="component" value="Unassembled WGS sequence"/>
</dbReference>
<feature type="compositionally biased region" description="Low complexity" evidence="1">
    <location>
        <begin position="46"/>
        <end position="60"/>
    </location>
</feature>
<dbReference type="RefSeq" id="WP_085894943.1">
    <property type="nucleotide sequence ID" value="NZ_FWFY01000002.1"/>
</dbReference>
<protein>
    <recommendedName>
        <fullName evidence="6">DUF2934 family protein</fullName>
    </recommendedName>
</protein>
<dbReference type="Proteomes" id="UP000193495">
    <property type="component" value="Unassembled WGS sequence"/>
</dbReference>
<evidence type="ECO:0000313" key="5">
    <source>
        <dbReference type="Proteomes" id="UP000240624"/>
    </source>
</evidence>
<evidence type="ECO:0008006" key="6">
    <source>
        <dbReference type="Google" id="ProtNLM"/>
    </source>
</evidence>
<feature type="compositionally biased region" description="Basic and acidic residues" evidence="1">
    <location>
        <begin position="1"/>
        <end position="33"/>
    </location>
</feature>
<reference evidence="2 5" key="2">
    <citation type="submission" date="2018-03" db="EMBL/GenBank/DDBJ databases">
        <title>Genomic Encyclopedia of Archaeal and Bacterial Type Strains, Phase II (KMG-II): from individual species to whole genera.</title>
        <authorList>
            <person name="Goeker M."/>
        </authorList>
    </citation>
    <scope>NUCLEOTIDE SEQUENCE [LARGE SCALE GENOMIC DNA]</scope>
    <source>
        <strain evidence="2 5">DSM 29956</strain>
    </source>
</reference>
<organism evidence="3 4">
    <name type="scientific">Limimaricola soesokkakensis</name>
    <dbReference type="NCBI Taxonomy" id="1343159"/>
    <lineage>
        <taxon>Bacteria</taxon>
        <taxon>Pseudomonadati</taxon>
        <taxon>Pseudomonadota</taxon>
        <taxon>Alphaproteobacteria</taxon>
        <taxon>Rhodobacterales</taxon>
        <taxon>Paracoccaceae</taxon>
        <taxon>Limimaricola</taxon>
    </lineage>
</organism>
<proteinExistence type="predicted"/>
<gene>
    <name evidence="2" type="ORF">CLV79_101533</name>
    <name evidence="3" type="ORF">LOS8367_00554</name>
</gene>
<dbReference type="EMBL" id="FWFY01000002">
    <property type="protein sequence ID" value="SLN21618.1"/>
    <property type="molecule type" value="Genomic_DNA"/>
</dbReference>
<name>A0A1X6YI55_9RHOB</name>
<evidence type="ECO:0000313" key="3">
    <source>
        <dbReference type="EMBL" id="SLN21618.1"/>
    </source>
</evidence>
<keyword evidence="5" id="KW-1185">Reference proteome</keyword>
<dbReference type="Pfam" id="PF11154">
    <property type="entry name" value="DUF2934"/>
    <property type="match status" value="1"/>
</dbReference>
<evidence type="ECO:0000313" key="4">
    <source>
        <dbReference type="Proteomes" id="UP000193495"/>
    </source>
</evidence>
<accession>A0A1X6YI55</accession>
<dbReference type="OrthoDB" id="9811127at2"/>
<feature type="region of interest" description="Disordered" evidence="1">
    <location>
        <begin position="1"/>
        <end position="172"/>
    </location>
</feature>
<sequence length="172" mass="18360">MAEDREERIRQRAYDLWQREGAPEGRHQDHWHEAVAQIDAEDATDTDVAPDTAAAAGLAGRSDDLPLNADGLDEMDVQQAREGMPEAPGEQIADTTPATGGRRKSAAKKTEPGAAPKRGRPRKSAKVDPDKAGAAEGGNTVKPGEKKVSRRAVRSGPEKTADAYAKGPSETR</sequence>
<dbReference type="EMBL" id="PYGB01000001">
    <property type="protein sequence ID" value="PSK88691.1"/>
    <property type="molecule type" value="Genomic_DNA"/>
</dbReference>
<evidence type="ECO:0000256" key="1">
    <source>
        <dbReference type="SAM" id="MobiDB-lite"/>
    </source>
</evidence>
<evidence type="ECO:0000313" key="2">
    <source>
        <dbReference type="EMBL" id="PSK88691.1"/>
    </source>
</evidence>
<dbReference type="AlphaFoldDB" id="A0A1X6YI55"/>